<dbReference type="RefSeq" id="XP_070639355.1">
    <property type="nucleotide sequence ID" value="XM_070783254.1"/>
</dbReference>
<organism evidence="8 9">
    <name type="scientific">Bos indicus</name>
    <name type="common">Zebu</name>
    <dbReference type="NCBI Taxonomy" id="9915"/>
    <lineage>
        <taxon>Eukaryota</taxon>
        <taxon>Metazoa</taxon>
        <taxon>Chordata</taxon>
        <taxon>Craniata</taxon>
        <taxon>Vertebrata</taxon>
        <taxon>Euteleostomi</taxon>
        <taxon>Mammalia</taxon>
        <taxon>Eutheria</taxon>
        <taxon>Laurasiatheria</taxon>
        <taxon>Artiodactyla</taxon>
        <taxon>Ruminantia</taxon>
        <taxon>Pecora</taxon>
        <taxon>Bovidae</taxon>
        <taxon>Bovinae</taxon>
        <taxon>Bos</taxon>
    </lineage>
</organism>
<evidence type="ECO:0000256" key="5">
    <source>
        <dbReference type="SAM" id="MobiDB-lite"/>
    </source>
</evidence>
<keyword evidence="2 6" id="KW-0812">Transmembrane</keyword>
<feature type="transmembrane region" description="Helical" evidence="6">
    <location>
        <begin position="384"/>
        <end position="405"/>
    </location>
</feature>
<proteinExistence type="predicted"/>
<feature type="transmembrane region" description="Helical" evidence="6">
    <location>
        <begin position="437"/>
        <end position="459"/>
    </location>
</feature>
<evidence type="ECO:0000256" key="2">
    <source>
        <dbReference type="ARBA" id="ARBA00022692"/>
    </source>
</evidence>
<evidence type="ECO:0000259" key="7">
    <source>
        <dbReference type="PROSITE" id="PS50850"/>
    </source>
</evidence>
<sequence>MAFQDLLDQVGGLGRFQILQMVFFCISSLIVYPHILLENFTAAIPDHRCWVHILDNDTDLANDTGTLSQDAVLRISIPLDSNLRPEKCRRFSHPQWQFLYLNGTFPNMTDLDTEPCVDGWMYDRSSFSSTIVTEWDLVCKSESLISVAKFLVMSGILVGGIIYGYLSDRFGRKFIIRLCFLQLAIVDTFTVIAPNFLIYCSLRFLAGMSATCLLTNNVLLTLEWTEPRFQAMATTLLMAATSLGQTILGGLAFAIRDWHTLQLVMSAPLFVLFLASRWLIESARWLITIDKPKKGLKELQKAAHRNGRKNAGDILTMEFVLLKVLRSAMQEELEAAETKPSVLDLFRTPNLRKRICLLSFVRFANVLTHFGLTLHLQHLGSNIFMFQILFGIVTIPANYAALLALNHLGRRITQMLFIFLLAVSTLTITCVSEEMQAVRMALAALATGVSFATFASNFCHGSELIPTVLRVTSVGIMGIAANTGAALAPLLMILTVYSPHLPWIIYGVLPILAGLVVPLLPETRNKPLPDSIQDVENEGKSSRKTKQEDTFMKVTQC</sequence>
<reference evidence="9" key="1">
    <citation type="submission" date="2025-08" db="UniProtKB">
        <authorList>
            <consortium name="RefSeq"/>
        </authorList>
    </citation>
    <scope>IDENTIFICATION</scope>
    <source>
        <tissue evidence="9">Blood</tissue>
    </source>
</reference>
<feature type="transmembrane region" description="Helical" evidence="6">
    <location>
        <begin position="12"/>
        <end position="32"/>
    </location>
</feature>
<dbReference type="PANTHER" id="PTHR24064">
    <property type="entry name" value="SOLUTE CARRIER FAMILY 22 MEMBER"/>
    <property type="match status" value="1"/>
</dbReference>
<feature type="transmembrane region" description="Helical" evidence="6">
    <location>
        <begin position="412"/>
        <end position="431"/>
    </location>
</feature>
<feature type="transmembrane region" description="Helical" evidence="6">
    <location>
        <begin position="178"/>
        <end position="198"/>
    </location>
</feature>
<evidence type="ECO:0000313" key="8">
    <source>
        <dbReference type="Proteomes" id="UP001652663"/>
    </source>
</evidence>
<feature type="region of interest" description="Disordered" evidence="5">
    <location>
        <begin position="528"/>
        <end position="550"/>
    </location>
</feature>
<evidence type="ECO:0000256" key="4">
    <source>
        <dbReference type="ARBA" id="ARBA00023136"/>
    </source>
</evidence>
<evidence type="ECO:0000256" key="1">
    <source>
        <dbReference type="ARBA" id="ARBA00004141"/>
    </source>
</evidence>
<feature type="transmembrane region" description="Helical" evidence="6">
    <location>
        <begin position="355"/>
        <end position="372"/>
    </location>
</feature>
<dbReference type="PROSITE" id="PS50850">
    <property type="entry name" value="MFS"/>
    <property type="match status" value="1"/>
</dbReference>
<feature type="transmembrane region" description="Helical" evidence="6">
    <location>
        <begin position="503"/>
        <end position="520"/>
    </location>
</feature>
<name>A0ABM4RUX4_BOSIN</name>
<evidence type="ECO:0000313" key="9">
    <source>
        <dbReference type="RefSeq" id="XP_070639355.1"/>
    </source>
</evidence>
<keyword evidence="3 6" id="KW-1133">Transmembrane helix</keyword>
<feature type="domain" description="Major facilitator superfamily (MFS) profile" evidence="7">
    <location>
        <begin position="96"/>
        <end position="525"/>
    </location>
</feature>
<feature type="transmembrane region" description="Helical" evidence="6">
    <location>
        <begin position="261"/>
        <end position="280"/>
    </location>
</feature>
<dbReference type="Proteomes" id="UP001652663">
    <property type="component" value="Chromosome 29"/>
</dbReference>
<dbReference type="Gene3D" id="1.20.1250.20">
    <property type="entry name" value="MFS general substrate transporter like domains"/>
    <property type="match status" value="1"/>
</dbReference>
<feature type="transmembrane region" description="Helical" evidence="6">
    <location>
        <begin position="204"/>
        <end position="222"/>
    </location>
</feature>
<gene>
    <name evidence="9" type="primary">LOC109554650</name>
</gene>
<dbReference type="SUPFAM" id="SSF103473">
    <property type="entry name" value="MFS general substrate transporter"/>
    <property type="match status" value="1"/>
</dbReference>
<feature type="transmembrane region" description="Helical" evidence="6">
    <location>
        <begin position="471"/>
        <end position="497"/>
    </location>
</feature>
<feature type="compositionally biased region" description="Basic and acidic residues" evidence="5">
    <location>
        <begin position="537"/>
        <end position="550"/>
    </location>
</feature>
<dbReference type="InterPro" id="IPR036259">
    <property type="entry name" value="MFS_trans_sf"/>
</dbReference>
<feature type="transmembrane region" description="Helical" evidence="6">
    <location>
        <begin position="234"/>
        <end position="255"/>
    </location>
</feature>
<dbReference type="Pfam" id="PF07690">
    <property type="entry name" value="MFS_1"/>
    <property type="match status" value="1"/>
</dbReference>
<accession>A0ABM4RUX4</accession>
<dbReference type="GeneID" id="109554650"/>
<comment type="subcellular location">
    <subcellularLocation>
        <location evidence="1">Membrane</location>
        <topology evidence="1">Multi-pass membrane protein</topology>
    </subcellularLocation>
</comment>
<keyword evidence="4 6" id="KW-0472">Membrane</keyword>
<dbReference type="CDD" id="cd17374">
    <property type="entry name" value="MFS_OAT"/>
    <property type="match status" value="1"/>
</dbReference>
<feature type="transmembrane region" description="Helical" evidence="6">
    <location>
        <begin position="144"/>
        <end position="166"/>
    </location>
</feature>
<evidence type="ECO:0000256" key="3">
    <source>
        <dbReference type="ARBA" id="ARBA00022989"/>
    </source>
</evidence>
<keyword evidence="8" id="KW-1185">Reference proteome</keyword>
<evidence type="ECO:0000256" key="6">
    <source>
        <dbReference type="SAM" id="Phobius"/>
    </source>
</evidence>
<protein>
    <submittedName>
        <fullName evidence="9">Organic anion transporter 7-like isoform X1</fullName>
    </submittedName>
</protein>
<dbReference type="InterPro" id="IPR011701">
    <property type="entry name" value="MFS"/>
</dbReference>
<dbReference type="InterPro" id="IPR020846">
    <property type="entry name" value="MFS_dom"/>
</dbReference>